<dbReference type="InterPro" id="IPR044890">
    <property type="entry name" value="TMEM14_sf"/>
</dbReference>
<keyword evidence="4 7" id="KW-1133">Transmembrane helix</keyword>
<evidence type="ECO:0000256" key="2">
    <source>
        <dbReference type="ARBA" id="ARBA00007590"/>
    </source>
</evidence>
<evidence type="ECO:0000256" key="7">
    <source>
        <dbReference type="SAM" id="Phobius"/>
    </source>
</evidence>
<reference evidence="8 9" key="1">
    <citation type="submission" date="2024-03" db="EMBL/GenBank/DDBJ databases">
        <title>Complete genome sequence of the green alga Chloropicon roscoffensis RCC1871.</title>
        <authorList>
            <person name="Lemieux C."/>
            <person name="Pombert J.-F."/>
            <person name="Otis C."/>
            <person name="Turmel M."/>
        </authorList>
    </citation>
    <scope>NUCLEOTIDE SEQUENCE [LARGE SCALE GENOMIC DNA]</scope>
    <source>
        <strain evidence="8 9">RCC1871</strain>
    </source>
</reference>
<evidence type="ECO:0000313" key="8">
    <source>
        <dbReference type="EMBL" id="WZN65329.1"/>
    </source>
</evidence>
<evidence type="ECO:0000256" key="3">
    <source>
        <dbReference type="ARBA" id="ARBA00022692"/>
    </source>
</evidence>
<keyword evidence="5 7" id="KW-0472">Membrane</keyword>
<feature type="region of interest" description="Disordered" evidence="6">
    <location>
        <begin position="98"/>
        <end position="135"/>
    </location>
</feature>
<proteinExistence type="inferred from homology"/>
<organism evidence="8 9">
    <name type="scientific">Chloropicon roscoffensis</name>
    <dbReference type="NCBI Taxonomy" id="1461544"/>
    <lineage>
        <taxon>Eukaryota</taxon>
        <taxon>Viridiplantae</taxon>
        <taxon>Chlorophyta</taxon>
        <taxon>Chloropicophyceae</taxon>
        <taxon>Chloropicales</taxon>
        <taxon>Chloropicaceae</taxon>
        <taxon>Chloropicon</taxon>
    </lineage>
</organism>
<evidence type="ECO:0000313" key="9">
    <source>
        <dbReference type="Proteomes" id="UP001472866"/>
    </source>
</evidence>
<comment type="subcellular location">
    <subcellularLocation>
        <location evidence="1">Membrane</location>
    </subcellularLocation>
</comment>
<dbReference type="Proteomes" id="UP001472866">
    <property type="component" value="Chromosome 12"/>
</dbReference>
<dbReference type="GO" id="GO:0016020">
    <property type="term" value="C:membrane"/>
    <property type="evidence" value="ECO:0007669"/>
    <property type="project" value="UniProtKB-SubCell"/>
</dbReference>
<name>A0AAX4PHW5_9CHLO</name>
<dbReference type="Pfam" id="PF03647">
    <property type="entry name" value="Tmemb_14"/>
    <property type="match status" value="1"/>
</dbReference>
<feature type="region of interest" description="Disordered" evidence="6">
    <location>
        <begin position="1"/>
        <end position="84"/>
    </location>
</feature>
<feature type="transmembrane region" description="Helical" evidence="7">
    <location>
        <begin position="192"/>
        <end position="210"/>
    </location>
</feature>
<evidence type="ECO:0000256" key="6">
    <source>
        <dbReference type="SAM" id="MobiDB-lite"/>
    </source>
</evidence>
<keyword evidence="3 7" id="KW-0812">Transmembrane</keyword>
<evidence type="ECO:0000256" key="4">
    <source>
        <dbReference type="ARBA" id="ARBA00022989"/>
    </source>
</evidence>
<gene>
    <name evidence="8" type="ORF">HKI87_12g68870</name>
</gene>
<dbReference type="Gene3D" id="1.10.10.1740">
    <property type="entry name" value="Transmembrane protein 14-like"/>
    <property type="match status" value="1"/>
</dbReference>
<evidence type="ECO:0008006" key="10">
    <source>
        <dbReference type="Google" id="ProtNLM"/>
    </source>
</evidence>
<keyword evidence="9" id="KW-1185">Reference proteome</keyword>
<feature type="compositionally biased region" description="Gly residues" evidence="6">
    <location>
        <begin position="119"/>
        <end position="135"/>
    </location>
</feature>
<dbReference type="AlphaFoldDB" id="A0AAX4PHW5"/>
<protein>
    <recommendedName>
        <fullName evidence="10">Protein transport protein SFT2</fullName>
    </recommendedName>
</protein>
<dbReference type="EMBL" id="CP151512">
    <property type="protein sequence ID" value="WZN65329.1"/>
    <property type="molecule type" value="Genomic_DNA"/>
</dbReference>
<feature type="compositionally biased region" description="Polar residues" evidence="6">
    <location>
        <begin position="1"/>
        <end position="15"/>
    </location>
</feature>
<comment type="similarity">
    <text evidence="2">Belongs to the TMEM14 family.</text>
</comment>
<feature type="transmembrane region" description="Helical" evidence="7">
    <location>
        <begin position="222"/>
        <end position="241"/>
    </location>
</feature>
<sequence length="245" mass="25119">MTTTMSRSPRAVTQTPARRAPSSVPARRQEGSRRPGPHLGPCPCSPSDEYTWPASKPVGRPSRYPRQERNSSNASGTNPAGGPNFWSYGTPSTYSSPMDYKSPGDYQTPFQYSPPSTTGEGGGGGSGGGRGFGLGGGGDGDGGRIGWVAAFVYAALGLVGYLAAGSSASLVGGAALSVPFAVSSLARRLSPALGSCLGLAFSALVFAFCLKKFRKSAKKQVLGTLLAFSAYVLATYAKIVLGGSF</sequence>
<evidence type="ECO:0000256" key="1">
    <source>
        <dbReference type="ARBA" id="ARBA00004370"/>
    </source>
</evidence>
<feature type="compositionally biased region" description="Polar residues" evidence="6">
    <location>
        <begin position="108"/>
        <end position="118"/>
    </location>
</feature>
<dbReference type="InterPro" id="IPR005349">
    <property type="entry name" value="TMEM14"/>
</dbReference>
<feature type="compositionally biased region" description="Low complexity" evidence="6">
    <location>
        <begin position="16"/>
        <end position="26"/>
    </location>
</feature>
<accession>A0AAX4PHW5</accession>
<feature type="transmembrane region" description="Helical" evidence="7">
    <location>
        <begin position="150"/>
        <end position="172"/>
    </location>
</feature>
<evidence type="ECO:0000256" key="5">
    <source>
        <dbReference type="ARBA" id="ARBA00023136"/>
    </source>
</evidence>